<proteinExistence type="predicted"/>
<evidence type="ECO:0000313" key="6">
    <source>
        <dbReference type="Proteomes" id="UP000533953"/>
    </source>
</evidence>
<evidence type="ECO:0000313" key="1">
    <source>
        <dbReference type="EMBL" id="MBC1491008.1"/>
    </source>
</evidence>
<dbReference type="EMBL" id="JAASTX010000004">
    <property type="protein sequence ID" value="MBC1491077.1"/>
    <property type="molecule type" value="Genomic_DNA"/>
</dbReference>
<evidence type="ECO:0000313" key="4">
    <source>
        <dbReference type="EMBL" id="MBC2178248.1"/>
    </source>
</evidence>
<sequence>MLKMKYVISILLVLLAVTSSILWYRAVTRNENQATEKEITQINTSTAAVKKATNAYTIESVNKEITDMKVNLSEDLNRTKADITKGMQYVYAETKTQAAYDQLEKKIKPLLGDSLSKKVMALDKPIVAQTGKVQFPYDKIKQIQVFYGAYDITKQTIDCYILVNYLSPQLDATTTGIKAKAKQIVIPGQDFFSCTYDVANKQLDFTGYQHTSGEASS</sequence>
<organism evidence="3 7">
    <name type="scientific">Listeria booriae</name>
    <dbReference type="NCBI Taxonomy" id="1552123"/>
    <lineage>
        <taxon>Bacteria</taxon>
        <taxon>Bacillati</taxon>
        <taxon>Bacillota</taxon>
        <taxon>Bacilli</taxon>
        <taxon>Bacillales</taxon>
        <taxon>Listeriaceae</taxon>
        <taxon>Listeria</taxon>
    </lineage>
</organism>
<evidence type="ECO:0000313" key="2">
    <source>
        <dbReference type="EMBL" id="MBC1491077.1"/>
    </source>
</evidence>
<dbReference type="RefSeq" id="WP_185416933.1">
    <property type="nucleotide sequence ID" value="NZ_JAARQU010000004.1"/>
</dbReference>
<gene>
    <name evidence="3" type="ORF">HCB27_16475</name>
    <name evidence="4" type="ORF">HCB27_16590</name>
    <name evidence="5" type="ORF">HCC36_07050</name>
    <name evidence="1" type="ORF">HCI99_04135</name>
    <name evidence="2" type="ORF">HCI99_04500</name>
</gene>
<dbReference type="EMBL" id="JAARYD010000011">
    <property type="protein sequence ID" value="MBC2178225.1"/>
    <property type="molecule type" value="Genomic_DNA"/>
</dbReference>
<name>A0A7X1D9Z9_9LIST</name>
<dbReference type="Proteomes" id="UP000541735">
    <property type="component" value="Unassembled WGS sequence"/>
</dbReference>
<dbReference type="EMBL" id="JAASTX010000004">
    <property type="protein sequence ID" value="MBC1491008.1"/>
    <property type="molecule type" value="Genomic_DNA"/>
</dbReference>
<dbReference type="Proteomes" id="UP000543005">
    <property type="component" value="Unassembled WGS sequence"/>
</dbReference>
<dbReference type="AlphaFoldDB" id="A0A7X1D9Z9"/>
<dbReference type="EMBL" id="JAARZT010000011">
    <property type="protein sequence ID" value="MBC2292989.1"/>
    <property type="molecule type" value="Genomic_DNA"/>
</dbReference>
<evidence type="ECO:0000313" key="5">
    <source>
        <dbReference type="EMBL" id="MBC2292989.1"/>
    </source>
</evidence>
<accession>A0A7X1D9Z9</accession>
<evidence type="ECO:0000313" key="7">
    <source>
        <dbReference type="Proteomes" id="UP000541735"/>
    </source>
</evidence>
<dbReference type="Proteomes" id="UP000533953">
    <property type="component" value="Unassembled WGS sequence"/>
</dbReference>
<reference evidence="6 7" key="1">
    <citation type="submission" date="2020-03" db="EMBL/GenBank/DDBJ databases">
        <title>Soil Listeria distribution.</title>
        <authorList>
            <person name="Liao J."/>
            <person name="Wiedmann M."/>
        </authorList>
    </citation>
    <scope>NUCLEOTIDE SEQUENCE [LARGE SCALE GENOMIC DNA]</scope>
    <source>
        <strain evidence="5 8">FSL L7-0051</strain>
        <strain evidence="3 7">FSL L7-0259</strain>
        <strain evidence="1 6">FSL L7-1547</strain>
    </source>
</reference>
<evidence type="ECO:0000313" key="3">
    <source>
        <dbReference type="EMBL" id="MBC2178225.1"/>
    </source>
</evidence>
<protein>
    <submittedName>
        <fullName evidence="3">Uncharacterized protein</fullName>
    </submittedName>
</protein>
<evidence type="ECO:0000313" key="8">
    <source>
        <dbReference type="Proteomes" id="UP000543005"/>
    </source>
</evidence>
<dbReference type="EMBL" id="JAARYD010000012">
    <property type="protein sequence ID" value="MBC2178248.1"/>
    <property type="molecule type" value="Genomic_DNA"/>
</dbReference>
<comment type="caution">
    <text evidence="3">The sequence shown here is derived from an EMBL/GenBank/DDBJ whole genome shotgun (WGS) entry which is preliminary data.</text>
</comment>